<protein>
    <submittedName>
        <fullName evidence="4">F-box domain-containing protein</fullName>
    </submittedName>
</protein>
<keyword evidence="2" id="KW-0812">Transmembrane</keyword>
<feature type="transmembrane region" description="Helical" evidence="2">
    <location>
        <begin position="202"/>
        <end position="223"/>
    </location>
</feature>
<evidence type="ECO:0000256" key="2">
    <source>
        <dbReference type="SAM" id="Phobius"/>
    </source>
</evidence>
<reference evidence="4" key="1">
    <citation type="submission" date="2020-05" db="EMBL/GenBank/DDBJ databases">
        <title>Mycena genomes resolve the evolution of fungal bioluminescence.</title>
        <authorList>
            <person name="Tsai I.J."/>
        </authorList>
    </citation>
    <scope>NUCLEOTIDE SEQUENCE</scope>
    <source>
        <strain evidence="4">CCC161011</strain>
    </source>
</reference>
<gene>
    <name evidence="4" type="ORF">MVEN_00699200</name>
</gene>
<keyword evidence="2" id="KW-1133">Transmembrane helix</keyword>
<dbReference type="PANTHER" id="PTHR40465:SF1">
    <property type="entry name" value="DUF6534 DOMAIN-CONTAINING PROTEIN"/>
    <property type="match status" value="1"/>
</dbReference>
<sequence length="315" mass="35578">MGPSTTAPQEVQILFAPMLIGVHLNTALYGVLLVEMAMYYKRYKHDRKWMRYLALYLLIAETANVVFEIGLIYEPLITRYGTAKALQVSPLRQTRRSLPQYPPPIQLFTAWRVQVITGSYLLPTLIATTAFISFAGGVSVTIVVTLHSSYTDFASFKPFVITWLSASAMCDVILSATLVYSLSVRKTGTHSVDHHIDRIIRLTVKTGFFTAVAVLLDLFIFSFSPDSTLRFIFDFPLSKIYTCFLFSNLNSRPWKKEAFSNDGINALFERSPVEERYLRIPSVYAAPAPELHRRRAEPSRWVGSGGTEEDLRGRG</sequence>
<feature type="domain" description="DUF6534" evidence="3">
    <location>
        <begin position="167"/>
        <end position="252"/>
    </location>
</feature>
<evidence type="ECO:0000259" key="3">
    <source>
        <dbReference type="Pfam" id="PF20152"/>
    </source>
</evidence>
<feature type="region of interest" description="Disordered" evidence="1">
    <location>
        <begin position="296"/>
        <end position="315"/>
    </location>
</feature>
<proteinExistence type="predicted"/>
<dbReference type="EMBL" id="JACAZI010000005">
    <property type="protein sequence ID" value="KAF7359745.1"/>
    <property type="molecule type" value="Genomic_DNA"/>
</dbReference>
<dbReference type="AlphaFoldDB" id="A0A8H6YEN5"/>
<keyword evidence="2" id="KW-0472">Membrane</keyword>
<dbReference type="InterPro" id="IPR045339">
    <property type="entry name" value="DUF6534"/>
</dbReference>
<name>A0A8H6YEN5_9AGAR</name>
<dbReference type="Proteomes" id="UP000620124">
    <property type="component" value="Unassembled WGS sequence"/>
</dbReference>
<evidence type="ECO:0000313" key="4">
    <source>
        <dbReference type="EMBL" id="KAF7359745.1"/>
    </source>
</evidence>
<feature type="transmembrane region" description="Helical" evidence="2">
    <location>
        <begin position="158"/>
        <end position="182"/>
    </location>
</feature>
<feature type="transmembrane region" description="Helical" evidence="2">
    <location>
        <begin position="120"/>
        <end position="146"/>
    </location>
</feature>
<organism evidence="4 5">
    <name type="scientific">Mycena venus</name>
    <dbReference type="NCBI Taxonomy" id="2733690"/>
    <lineage>
        <taxon>Eukaryota</taxon>
        <taxon>Fungi</taxon>
        <taxon>Dikarya</taxon>
        <taxon>Basidiomycota</taxon>
        <taxon>Agaricomycotina</taxon>
        <taxon>Agaricomycetes</taxon>
        <taxon>Agaricomycetidae</taxon>
        <taxon>Agaricales</taxon>
        <taxon>Marasmiineae</taxon>
        <taxon>Mycenaceae</taxon>
        <taxon>Mycena</taxon>
    </lineage>
</organism>
<dbReference type="PANTHER" id="PTHR40465">
    <property type="entry name" value="CHROMOSOME 1, WHOLE GENOME SHOTGUN SEQUENCE"/>
    <property type="match status" value="1"/>
</dbReference>
<keyword evidence="5" id="KW-1185">Reference proteome</keyword>
<comment type="caution">
    <text evidence="4">The sequence shown here is derived from an EMBL/GenBank/DDBJ whole genome shotgun (WGS) entry which is preliminary data.</text>
</comment>
<evidence type="ECO:0000313" key="5">
    <source>
        <dbReference type="Proteomes" id="UP000620124"/>
    </source>
</evidence>
<dbReference type="OrthoDB" id="3265526at2759"/>
<feature type="transmembrane region" description="Helical" evidence="2">
    <location>
        <begin position="52"/>
        <end position="73"/>
    </location>
</feature>
<feature type="transmembrane region" description="Helical" evidence="2">
    <location>
        <begin position="20"/>
        <end position="40"/>
    </location>
</feature>
<evidence type="ECO:0000256" key="1">
    <source>
        <dbReference type="SAM" id="MobiDB-lite"/>
    </source>
</evidence>
<accession>A0A8H6YEN5</accession>
<dbReference type="Pfam" id="PF20152">
    <property type="entry name" value="DUF6534"/>
    <property type="match status" value="1"/>
</dbReference>